<organism evidence="2 3">
    <name type="scientific">Cercospora zeae-maydis SCOH1-5</name>
    <dbReference type="NCBI Taxonomy" id="717836"/>
    <lineage>
        <taxon>Eukaryota</taxon>
        <taxon>Fungi</taxon>
        <taxon>Dikarya</taxon>
        <taxon>Ascomycota</taxon>
        <taxon>Pezizomycotina</taxon>
        <taxon>Dothideomycetes</taxon>
        <taxon>Dothideomycetidae</taxon>
        <taxon>Mycosphaerellales</taxon>
        <taxon>Mycosphaerellaceae</taxon>
        <taxon>Cercospora</taxon>
    </lineage>
</organism>
<name>A0A6A6FXJ8_9PEZI</name>
<protein>
    <recommendedName>
        <fullName evidence="1">Cell wall protein YJL171C/Tos1 C-terminal domain-containing protein</fullName>
    </recommendedName>
</protein>
<feature type="domain" description="Cell wall protein YJL171C/Tos1 C-terminal" evidence="1">
    <location>
        <begin position="1"/>
        <end position="119"/>
    </location>
</feature>
<sequence length="140" mass="15246">MPDDGTTSADKYSPTNMPAIWMLNAQIPRTLQYGKPECSCWTSGCGEFDIFEVLAPGDSRCKSTLHGNVSGGSSDYFARPTSGTIKAALLLYKDNIHVKILENNTDCFGTTMGDTFVNEMVQSTMSQNLQDLVSLFQLSG</sequence>
<gene>
    <name evidence="2" type="ORF">CERZMDRAFT_89674</name>
</gene>
<dbReference type="Pfam" id="PF10287">
    <property type="entry name" value="YJL171C_Tos1_C"/>
    <property type="match status" value="1"/>
</dbReference>
<dbReference type="EMBL" id="ML992662">
    <property type="protein sequence ID" value="KAF2218064.1"/>
    <property type="molecule type" value="Genomic_DNA"/>
</dbReference>
<dbReference type="GO" id="GO:0009277">
    <property type="term" value="C:fungal-type cell wall"/>
    <property type="evidence" value="ECO:0007669"/>
    <property type="project" value="TreeGrafter"/>
</dbReference>
<accession>A0A6A6FXJ8</accession>
<dbReference type="PANTHER" id="PTHR31737:SF2">
    <property type="entry name" value="PROTEIN TOS1"/>
    <property type="match status" value="1"/>
</dbReference>
<dbReference type="InterPro" id="IPR018805">
    <property type="entry name" value="YJL171C/Tos1_C"/>
</dbReference>
<proteinExistence type="predicted"/>
<dbReference type="Proteomes" id="UP000799539">
    <property type="component" value="Unassembled WGS sequence"/>
</dbReference>
<evidence type="ECO:0000313" key="2">
    <source>
        <dbReference type="EMBL" id="KAF2218064.1"/>
    </source>
</evidence>
<reference evidence="2" key="1">
    <citation type="journal article" date="2020" name="Stud. Mycol.">
        <title>101 Dothideomycetes genomes: a test case for predicting lifestyles and emergence of pathogens.</title>
        <authorList>
            <person name="Haridas S."/>
            <person name="Albert R."/>
            <person name="Binder M."/>
            <person name="Bloem J."/>
            <person name="Labutti K."/>
            <person name="Salamov A."/>
            <person name="Andreopoulos B."/>
            <person name="Baker S."/>
            <person name="Barry K."/>
            <person name="Bills G."/>
            <person name="Bluhm B."/>
            <person name="Cannon C."/>
            <person name="Castanera R."/>
            <person name="Culley D."/>
            <person name="Daum C."/>
            <person name="Ezra D."/>
            <person name="Gonzalez J."/>
            <person name="Henrissat B."/>
            <person name="Kuo A."/>
            <person name="Liang C."/>
            <person name="Lipzen A."/>
            <person name="Lutzoni F."/>
            <person name="Magnuson J."/>
            <person name="Mondo S."/>
            <person name="Nolan M."/>
            <person name="Ohm R."/>
            <person name="Pangilinan J."/>
            <person name="Park H.-J."/>
            <person name="Ramirez L."/>
            <person name="Alfaro M."/>
            <person name="Sun H."/>
            <person name="Tritt A."/>
            <person name="Yoshinaga Y."/>
            <person name="Zwiers L.-H."/>
            <person name="Turgeon B."/>
            <person name="Goodwin S."/>
            <person name="Spatafora J."/>
            <person name="Crous P."/>
            <person name="Grigoriev I."/>
        </authorList>
    </citation>
    <scope>NUCLEOTIDE SEQUENCE</scope>
    <source>
        <strain evidence="2">SCOH1-5</strain>
    </source>
</reference>
<dbReference type="Gene3D" id="2.60.120.200">
    <property type="match status" value="1"/>
</dbReference>
<dbReference type="OrthoDB" id="118256at2759"/>
<keyword evidence="3" id="KW-1185">Reference proteome</keyword>
<evidence type="ECO:0000313" key="3">
    <source>
        <dbReference type="Proteomes" id="UP000799539"/>
    </source>
</evidence>
<dbReference type="PANTHER" id="PTHR31737">
    <property type="entry name" value="PROTEIN TOS1"/>
    <property type="match status" value="1"/>
</dbReference>
<dbReference type="AlphaFoldDB" id="A0A6A6FXJ8"/>
<evidence type="ECO:0000259" key="1">
    <source>
        <dbReference type="Pfam" id="PF10287"/>
    </source>
</evidence>